<dbReference type="Proteomes" id="UP001491310">
    <property type="component" value="Unassembled WGS sequence"/>
</dbReference>
<evidence type="ECO:0000256" key="6">
    <source>
        <dbReference type="ARBA" id="ARBA00022692"/>
    </source>
</evidence>
<evidence type="ECO:0000256" key="3">
    <source>
        <dbReference type="ARBA" id="ARBA00008715"/>
    </source>
</evidence>
<dbReference type="EC" id="2.4.1.-" evidence="10"/>
<sequence>MLLNGLLIEDNIHFQYNGFLKGILIWSVALIPSFRPFILARQLEQVLGRLFPFNKGLMHAYWAANMWALYAAADRALALLLLRFGFPVEKASSLMTGGLVQVSSFAVLPDIGAGTTLVVVLISMAPMLIRFWRNPRPNAFASAAAYACICSFMAGYHCDGPLRPAAAAVYSKLISLEGVAVWHLITGQSWAAKQMSGGRWNKTRNSLLGR</sequence>
<evidence type="ECO:0000256" key="10">
    <source>
        <dbReference type="RuleBase" id="RU363110"/>
    </source>
</evidence>
<dbReference type="PANTHER" id="PTHR12413">
    <property type="entry name" value="DOLICHYL GLYCOSYLTRANSFERASE"/>
    <property type="match status" value="1"/>
</dbReference>
<proteinExistence type="inferred from homology"/>
<reference evidence="11 12" key="1">
    <citation type="journal article" date="2024" name="Nat. Commun.">
        <title>Phylogenomics reveals the evolutionary origins of lichenization in chlorophyte algae.</title>
        <authorList>
            <person name="Puginier C."/>
            <person name="Libourel C."/>
            <person name="Otte J."/>
            <person name="Skaloud P."/>
            <person name="Haon M."/>
            <person name="Grisel S."/>
            <person name="Petersen M."/>
            <person name="Berrin J.G."/>
            <person name="Delaux P.M."/>
            <person name="Dal Grande F."/>
            <person name="Keller J."/>
        </authorList>
    </citation>
    <scope>NUCLEOTIDE SEQUENCE [LARGE SCALE GENOMIC DNA]</scope>
    <source>
        <strain evidence="11 12">SAG 216-7</strain>
    </source>
</reference>
<keyword evidence="8 10" id="KW-1133">Transmembrane helix</keyword>
<organism evidence="11 12">
    <name type="scientific">Coccomyxa subellipsoidea</name>
    <dbReference type="NCBI Taxonomy" id="248742"/>
    <lineage>
        <taxon>Eukaryota</taxon>
        <taxon>Viridiplantae</taxon>
        <taxon>Chlorophyta</taxon>
        <taxon>core chlorophytes</taxon>
        <taxon>Trebouxiophyceae</taxon>
        <taxon>Trebouxiophyceae incertae sedis</taxon>
        <taxon>Coccomyxaceae</taxon>
        <taxon>Coccomyxa</taxon>
    </lineage>
</organism>
<keyword evidence="9 10" id="KW-0472">Membrane</keyword>
<keyword evidence="4 10" id="KW-0328">Glycosyltransferase</keyword>
<comment type="caution">
    <text evidence="11">The sequence shown here is derived from an EMBL/GenBank/DDBJ whole genome shotgun (WGS) entry which is preliminary data.</text>
</comment>
<evidence type="ECO:0000256" key="7">
    <source>
        <dbReference type="ARBA" id="ARBA00022824"/>
    </source>
</evidence>
<name>A0ABR2Z0Y3_9CHLO</name>
<keyword evidence="6 10" id="KW-0812">Transmembrane</keyword>
<evidence type="ECO:0000256" key="9">
    <source>
        <dbReference type="ARBA" id="ARBA00023136"/>
    </source>
</evidence>
<gene>
    <name evidence="11" type="ORF">WJX75_008084</name>
</gene>
<dbReference type="Pfam" id="PF03155">
    <property type="entry name" value="Alg6_Alg8"/>
    <property type="match status" value="2"/>
</dbReference>
<evidence type="ECO:0000256" key="8">
    <source>
        <dbReference type="ARBA" id="ARBA00022989"/>
    </source>
</evidence>
<evidence type="ECO:0000256" key="4">
    <source>
        <dbReference type="ARBA" id="ARBA00022676"/>
    </source>
</evidence>
<evidence type="ECO:0000256" key="2">
    <source>
        <dbReference type="ARBA" id="ARBA00004922"/>
    </source>
</evidence>
<evidence type="ECO:0000313" key="12">
    <source>
        <dbReference type="Proteomes" id="UP001491310"/>
    </source>
</evidence>
<dbReference type="EMBL" id="JALJOT010000002">
    <property type="protein sequence ID" value="KAK9917778.1"/>
    <property type="molecule type" value="Genomic_DNA"/>
</dbReference>
<dbReference type="PANTHER" id="PTHR12413:SF2">
    <property type="entry name" value="DOLICHYL PYROPHOSPHATE GLC1MAN9GLCNAC2 ALPHA-1,3-GLUCOSYLTRANSFERASE-RELATED"/>
    <property type="match status" value="1"/>
</dbReference>
<evidence type="ECO:0000256" key="1">
    <source>
        <dbReference type="ARBA" id="ARBA00004477"/>
    </source>
</evidence>
<evidence type="ECO:0000313" key="11">
    <source>
        <dbReference type="EMBL" id="KAK9917778.1"/>
    </source>
</evidence>
<keyword evidence="5 10" id="KW-0808">Transferase</keyword>
<feature type="transmembrane region" description="Helical" evidence="10">
    <location>
        <begin position="106"/>
        <end position="129"/>
    </location>
</feature>
<feature type="transmembrane region" description="Helical" evidence="10">
    <location>
        <begin position="20"/>
        <end position="40"/>
    </location>
</feature>
<evidence type="ECO:0000256" key="5">
    <source>
        <dbReference type="ARBA" id="ARBA00022679"/>
    </source>
</evidence>
<comment type="similarity">
    <text evidence="3 10">Belongs to the ALG6/ALG8 glucosyltransferase family.</text>
</comment>
<accession>A0ABR2Z0Y3</accession>
<dbReference type="InterPro" id="IPR004856">
    <property type="entry name" value="Glyco_trans_ALG6/ALG8"/>
</dbReference>
<comment type="caution">
    <text evidence="10">Lacks conserved residue(s) required for the propagation of feature annotation.</text>
</comment>
<protein>
    <recommendedName>
        <fullName evidence="10">Alpha-1,3-glucosyltransferase</fullName>
        <ecNumber evidence="10">2.4.1.-</ecNumber>
    </recommendedName>
</protein>
<keyword evidence="7 10" id="KW-0256">Endoplasmic reticulum</keyword>
<comment type="pathway">
    <text evidence="2 10">Protein modification; protein glycosylation.</text>
</comment>
<keyword evidence="12" id="KW-1185">Reference proteome</keyword>
<feature type="transmembrane region" description="Helical" evidence="10">
    <location>
        <begin position="61"/>
        <end position="86"/>
    </location>
</feature>
<comment type="subcellular location">
    <subcellularLocation>
        <location evidence="1 10">Endoplasmic reticulum membrane</location>
        <topology evidence="1 10">Multi-pass membrane protein</topology>
    </subcellularLocation>
</comment>